<accession>A0A6P3VE24</accession>
<dbReference type="InterPro" id="IPR038526">
    <property type="entry name" value="Ribosomal_eL22_sf"/>
</dbReference>
<dbReference type="PANTHER" id="PTHR10064:SF1">
    <property type="entry name" value="RIBOSOMAL PROTEIN EL22-LIKE"/>
    <property type="match status" value="1"/>
</dbReference>
<protein>
    <submittedName>
        <fullName evidence="5">60S ribosomal protein L22-like 1</fullName>
    </submittedName>
</protein>
<dbReference type="GeneID" id="105743825"/>
<dbReference type="Proteomes" id="UP000515203">
    <property type="component" value="Unplaced"/>
</dbReference>
<dbReference type="FunFam" id="3.30.1360.210:FF:000001">
    <property type="entry name" value="60S ribosomal protein L22 1"/>
    <property type="match status" value="1"/>
</dbReference>
<keyword evidence="3" id="KW-0687">Ribonucleoprotein</keyword>
<dbReference type="GO" id="GO:0005737">
    <property type="term" value="C:cytoplasm"/>
    <property type="evidence" value="ECO:0007669"/>
    <property type="project" value="UniProtKB-ARBA"/>
</dbReference>
<dbReference type="Gene3D" id="3.30.1360.210">
    <property type="match status" value="1"/>
</dbReference>
<keyword evidence="2" id="KW-0689">Ribosomal protein</keyword>
<reference evidence="5" key="1">
    <citation type="submission" date="2025-08" db="UniProtKB">
        <authorList>
            <consortium name="RefSeq"/>
        </authorList>
    </citation>
    <scope>IDENTIFICATION</scope>
</reference>
<dbReference type="InParanoid" id="A0A6P3VE24"/>
<dbReference type="PANTHER" id="PTHR10064">
    <property type="entry name" value="60S RIBOSOMAL PROTEIN L22"/>
    <property type="match status" value="1"/>
</dbReference>
<comment type="similarity">
    <text evidence="1">Belongs to the eukaryotic ribosomal protein eL22 family.</text>
</comment>
<evidence type="ECO:0000313" key="5">
    <source>
        <dbReference type="RefSeq" id="XP_012372837.1"/>
    </source>
</evidence>
<dbReference type="GO" id="GO:0002181">
    <property type="term" value="P:cytoplasmic translation"/>
    <property type="evidence" value="ECO:0007669"/>
    <property type="project" value="TreeGrafter"/>
</dbReference>
<dbReference type="AlphaFoldDB" id="A0A6P3VE24"/>
<dbReference type="InterPro" id="IPR002671">
    <property type="entry name" value="Ribosomal_eL22"/>
</dbReference>
<dbReference type="GO" id="GO:0005840">
    <property type="term" value="C:ribosome"/>
    <property type="evidence" value="ECO:0007669"/>
    <property type="project" value="UniProtKB-KW"/>
</dbReference>
<name>A0A6P3VE24_OCTDE</name>
<evidence type="ECO:0000256" key="3">
    <source>
        <dbReference type="ARBA" id="ARBA00023274"/>
    </source>
</evidence>
<evidence type="ECO:0000256" key="2">
    <source>
        <dbReference type="ARBA" id="ARBA00022980"/>
    </source>
</evidence>
<dbReference type="GO" id="GO:0003723">
    <property type="term" value="F:RNA binding"/>
    <property type="evidence" value="ECO:0007669"/>
    <property type="project" value="TreeGrafter"/>
</dbReference>
<dbReference type="OrthoDB" id="10259820at2759"/>
<sequence length="194" mass="22686">MEGRRVYAGIQEMTPKVKTEMTPKVKIKTGAPLRNRSRFILLHLPFISSWQQASPRTHIWLFDRPAAVKVALQKDKKPKRSTWKFNLDLTNPVEDGNGIFDSGKFEQFLREKVKVNGKTGNLGDVIHLERFKNKITITIPDLKFLQMYLKYLTKKYLKKNNLDHWLHTVASDKETYELQYFQISQDEDGSESED</sequence>
<dbReference type="Pfam" id="PF01776">
    <property type="entry name" value="Ribosomal_L22e"/>
    <property type="match status" value="1"/>
</dbReference>
<dbReference type="RefSeq" id="XP_012372837.1">
    <property type="nucleotide sequence ID" value="XM_012517383.2"/>
</dbReference>
<evidence type="ECO:0000313" key="4">
    <source>
        <dbReference type="Proteomes" id="UP000515203"/>
    </source>
</evidence>
<organism evidence="4 5">
    <name type="scientific">Octodon degus</name>
    <name type="common">Degu</name>
    <name type="synonym">Sciurus degus</name>
    <dbReference type="NCBI Taxonomy" id="10160"/>
    <lineage>
        <taxon>Eukaryota</taxon>
        <taxon>Metazoa</taxon>
        <taxon>Chordata</taxon>
        <taxon>Craniata</taxon>
        <taxon>Vertebrata</taxon>
        <taxon>Euteleostomi</taxon>
        <taxon>Mammalia</taxon>
        <taxon>Eutheria</taxon>
        <taxon>Euarchontoglires</taxon>
        <taxon>Glires</taxon>
        <taxon>Rodentia</taxon>
        <taxon>Hystricomorpha</taxon>
        <taxon>Octodontidae</taxon>
        <taxon>Octodon</taxon>
    </lineage>
</organism>
<dbReference type="GO" id="GO:0003735">
    <property type="term" value="F:structural constituent of ribosome"/>
    <property type="evidence" value="ECO:0007669"/>
    <property type="project" value="InterPro"/>
</dbReference>
<gene>
    <name evidence="5" type="primary">LOC105743825</name>
</gene>
<proteinExistence type="inferred from homology"/>
<dbReference type="GO" id="GO:1990904">
    <property type="term" value="C:ribonucleoprotein complex"/>
    <property type="evidence" value="ECO:0007669"/>
    <property type="project" value="UniProtKB-KW"/>
</dbReference>
<keyword evidence="4" id="KW-1185">Reference proteome</keyword>
<evidence type="ECO:0000256" key="1">
    <source>
        <dbReference type="ARBA" id="ARBA00007817"/>
    </source>
</evidence>